<dbReference type="InterPro" id="IPR001279">
    <property type="entry name" value="Metallo-B-lactamas"/>
</dbReference>
<feature type="transmembrane region" description="Helical" evidence="6">
    <location>
        <begin position="242"/>
        <end position="268"/>
    </location>
</feature>
<dbReference type="PANTHER" id="PTHR30619:SF1">
    <property type="entry name" value="RECOMBINATION PROTEIN 2"/>
    <property type="match status" value="1"/>
</dbReference>
<keyword evidence="9" id="KW-1185">Reference proteome</keyword>
<dbReference type="Pfam" id="PF00753">
    <property type="entry name" value="Lactamase_B"/>
    <property type="match status" value="1"/>
</dbReference>
<protein>
    <submittedName>
        <fullName evidence="8">DNA internalization-related competence protein ComEC/Rec2</fullName>
    </submittedName>
</protein>
<accession>A0A9X3YL89</accession>
<feature type="transmembrane region" description="Helical" evidence="6">
    <location>
        <begin position="433"/>
        <end position="453"/>
    </location>
</feature>
<dbReference type="GO" id="GO:0030420">
    <property type="term" value="P:establishment of competence for transformation"/>
    <property type="evidence" value="ECO:0007669"/>
    <property type="project" value="InterPro"/>
</dbReference>
<organism evidence="8 9">
    <name type="scientific">Tahibacter soli</name>
    <dbReference type="NCBI Taxonomy" id="2983605"/>
    <lineage>
        <taxon>Bacteria</taxon>
        <taxon>Pseudomonadati</taxon>
        <taxon>Pseudomonadota</taxon>
        <taxon>Gammaproteobacteria</taxon>
        <taxon>Lysobacterales</taxon>
        <taxon>Rhodanobacteraceae</taxon>
        <taxon>Tahibacter</taxon>
    </lineage>
</organism>
<evidence type="ECO:0000256" key="4">
    <source>
        <dbReference type="ARBA" id="ARBA00022989"/>
    </source>
</evidence>
<dbReference type="InterPro" id="IPR004797">
    <property type="entry name" value="Competence_ComEC/Rec2"/>
</dbReference>
<feature type="transmembrane region" description="Helical" evidence="6">
    <location>
        <begin position="332"/>
        <end position="363"/>
    </location>
</feature>
<feature type="domain" description="Metallo-beta-lactamase" evidence="7">
    <location>
        <begin position="525"/>
        <end position="709"/>
    </location>
</feature>
<dbReference type="InterPro" id="IPR036866">
    <property type="entry name" value="RibonucZ/Hydroxyglut_hydro"/>
</dbReference>
<comment type="caution">
    <text evidence="8">The sequence shown here is derived from an EMBL/GenBank/DDBJ whole genome shotgun (WGS) entry which is preliminary data.</text>
</comment>
<feature type="transmembrane region" description="Helical" evidence="6">
    <location>
        <begin position="40"/>
        <end position="57"/>
    </location>
</feature>
<dbReference type="CDD" id="cd07731">
    <property type="entry name" value="ComA-like_MBL-fold"/>
    <property type="match status" value="1"/>
</dbReference>
<dbReference type="AlphaFoldDB" id="A0A9X3YL89"/>
<proteinExistence type="predicted"/>
<feature type="transmembrane region" description="Helical" evidence="6">
    <location>
        <begin position="280"/>
        <end position="298"/>
    </location>
</feature>
<dbReference type="SMART" id="SM00849">
    <property type="entry name" value="Lactamase_B"/>
    <property type="match status" value="1"/>
</dbReference>
<dbReference type="InterPro" id="IPR025405">
    <property type="entry name" value="DUF4131"/>
</dbReference>
<evidence type="ECO:0000256" key="3">
    <source>
        <dbReference type="ARBA" id="ARBA00022692"/>
    </source>
</evidence>
<evidence type="ECO:0000256" key="6">
    <source>
        <dbReference type="SAM" id="Phobius"/>
    </source>
</evidence>
<sequence>MQAAPRHPAPYPSHPLSPAGALAWLAGAVAVQALTALPPWPVSLACIVVALVACVWAPRLRLPALALFGAGWAMLHAAWGLDRRLPHALEGEDVVLVGTIAGLVDTRGESTRFDVRVRGTPVDGVVRLSWYGDAPALAPCETWRLTVRLKRPRGLVNPGGFDFERYALQQGVVATGYVRDDAPAERVIAGGVCVDAWRARISDAIARQFGDTAIAHLIAALAVGDQRALGEPEWQVLRATGIGHLIAISGFHIGMLAAFGALVMRFVWRRIPALARRVPAPLVEAPFGLACATLYAALAGFGLPTLRTLAMIAVVALASLRRRHLPIAQGLALAAVAILAVDPLAVLSASFWLSFAGVAWLVFCLGARAARGTRGLVAAQAVATIGLTPLTVWFFGQSSLVGPLANLVAVPWISLAVVPLTVAGSVLVPFAPWAGGAALQVAAWLLQALWLPLERLAELPYAQWYFPESTPLAFAFAALGALWLLLPRGVPARWLGVVLLLPLAWPSVRTPPPRAFEAAMLDVGQGLAVLVRTRNHALLYDAGARFPSGFDLGQAAVAPALRALGVRELDRLMLSHGDNDHAGGAAAVVAAMRPAQVDSGEPERVNTPSQPCRAGDAWNWDGVAFRVLHPTDAKTVSENDRSCVLLIEAGNARLLLTGDITATVEAAVVRAAGQGPVVVSVPHHGSKTSSSDAFVRGLSPSIALVSAGYRNRFGHPHPDVVARYAALGVPLIGTAESGCIRMEFSAERGVTPIERCREARRKYWSEK</sequence>
<evidence type="ECO:0000256" key="2">
    <source>
        <dbReference type="ARBA" id="ARBA00022475"/>
    </source>
</evidence>
<dbReference type="InterPro" id="IPR035681">
    <property type="entry name" value="ComA-like_MBL"/>
</dbReference>
<dbReference type="GO" id="GO:0005886">
    <property type="term" value="C:plasma membrane"/>
    <property type="evidence" value="ECO:0007669"/>
    <property type="project" value="UniProtKB-SubCell"/>
</dbReference>
<keyword evidence="2" id="KW-1003">Cell membrane</keyword>
<evidence type="ECO:0000256" key="1">
    <source>
        <dbReference type="ARBA" id="ARBA00004651"/>
    </source>
</evidence>
<gene>
    <name evidence="8" type="ORF">OD750_010965</name>
</gene>
<dbReference type="EMBL" id="JAOVZO020000015">
    <property type="protein sequence ID" value="MDC8013066.1"/>
    <property type="molecule type" value="Genomic_DNA"/>
</dbReference>
<dbReference type="Pfam" id="PF13567">
    <property type="entry name" value="DUF4131"/>
    <property type="match status" value="1"/>
</dbReference>
<keyword evidence="5 6" id="KW-0472">Membrane</keyword>
<feature type="transmembrane region" description="Helical" evidence="6">
    <location>
        <begin position="407"/>
        <end position="427"/>
    </location>
</feature>
<dbReference type="Gene3D" id="3.60.15.10">
    <property type="entry name" value="Ribonuclease Z/Hydroxyacylglutathione hydrolase-like"/>
    <property type="match status" value="1"/>
</dbReference>
<dbReference type="Proteomes" id="UP001139971">
    <property type="component" value="Unassembled WGS sequence"/>
</dbReference>
<reference evidence="8" key="1">
    <citation type="submission" date="2023-02" db="EMBL/GenBank/DDBJ databases">
        <title>Tahibacter soli sp. nov. isolated from soil.</title>
        <authorList>
            <person name="Baek J.H."/>
            <person name="Lee J.K."/>
            <person name="Choi D.G."/>
            <person name="Jeon C.O."/>
        </authorList>
    </citation>
    <scope>NUCLEOTIDE SEQUENCE</scope>
    <source>
        <strain evidence="8">BL</strain>
    </source>
</reference>
<keyword evidence="4 6" id="KW-1133">Transmembrane helix</keyword>
<evidence type="ECO:0000259" key="7">
    <source>
        <dbReference type="SMART" id="SM00849"/>
    </source>
</evidence>
<dbReference type="InterPro" id="IPR004477">
    <property type="entry name" value="ComEC_N"/>
</dbReference>
<evidence type="ECO:0000256" key="5">
    <source>
        <dbReference type="ARBA" id="ARBA00023136"/>
    </source>
</evidence>
<dbReference type="NCBIfam" id="TIGR00361">
    <property type="entry name" value="ComEC_Rec2"/>
    <property type="match status" value="1"/>
</dbReference>
<dbReference type="PANTHER" id="PTHR30619">
    <property type="entry name" value="DNA INTERNALIZATION/COMPETENCE PROTEIN COMEC/REC2"/>
    <property type="match status" value="1"/>
</dbReference>
<comment type="subcellular location">
    <subcellularLocation>
        <location evidence="1">Cell membrane</location>
        <topology evidence="1">Multi-pass membrane protein</topology>
    </subcellularLocation>
</comment>
<evidence type="ECO:0000313" key="8">
    <source>
        <dbReference type="EMBL" id="MDC8013066.1"/>
    </source>
</evidence>
<feature type="transmembrane region" description="Helical" evidence="6">
    <location>
        <begin position="465"/>
        <end position="486"/>
    </location>
</feature>
<dbReference type="InterPro" id="IPR052159">
    <property type="entry name" value="Competence_DNA_uptake"/>
</dbReference>
<dbReference type="NCBIfam" id="TIGR00360">
    <property type="entry name" value="ComEC_N-term"/>
    <property type="match status" value="1"/>
</dbReference>
<dbReference type="Pfam" id="PF03772">
    <property type="entry name" value="Competence"/>
    <property type="match status" value="1"/>
</dbReference>
<feature type="transmembrane region" description="Helical" evidence="6">
    <location>
        <begin position="375"/>
        <end position="395"/>
    </location>
</feature>
<dbReference type="SUPFAM" id="SSF56281">
    <property type="entry name" value="Metallo-hydrolase/oxidoreductase"/>
    <property type="match status" value="1"/>
</dbReference>
<dbReference type="RefSeq" id="WP_263544753.1">
    <property type="nucleotide sequence ID" value="NZ_JAOVZO020000015.1"/>
</dbReference>
<evidence type="ECO:0000313" key="9">
    <source>
        <dbReference type="Proteomes" id="UP001139971"/>
    </source>
</evidence>
<name>A0A9X3YL89_9GAMM</name>
<keyword evidence="3 6" id="KW-0812">Transmembrane</keyword>